<dbReference type="AlphaFoldDB" id="A0A645BDI6"/>
<comment type="caution">
    <text evidence="2">The sequence shown here is derived from an EMBL/GenBank/DDBJ whole genome shotgun (WGS) entry which is preliminary data.</text>
</comment>
<reference evidence="2" key="1">
    <citation type="submission" date="2019-08" db="EMBL/GenBank/DDBJ databases">
        <authorList>
            <person name="Kucharzyk K."/>
            <person name="Murdoch R.W."/>
            <person name="Higgins S."/>
            <person name="Loffler F."/>
        </authorList>
    </citation>
    <scope>NUCLEOTIDE SEQUENCE</scope>
</reference>
<organism evidence="2">
    <name type="scientific">bioreactor metagenome</name>
    <dbReference type="NCBI Taxonomy" id="1076179"/>
    <lineage>
        <taxon>unclassified sequences</taxon>
        <taxon>metagenomes</taxon>
        <taxon>ecological metagenomes</taxon>
    </lineage>
</organism>
<keyword evidence="1" id="KW-0472">Membrane</keyword>
<evidence type="ECO:0000256" key="1">
    <source>
        <dbReference type="SAM" id="Phobius"/>
    </source>
</evidence>
<sequence>MDKIIDLMKDIIKSLTAGVIASIILMVISGLFSVLVNERNLAVTLDSVKNTLFIIGGLGLFVCAGFIAKRDARRPLENKKGWKEQFKVIHFINVLGIIDITILFAGIILDKVIFYL</sequence>
<dbReference type="EMBL" id="VSSQ01019478">
    <property type="protein sequence ID" value="MPM63549.1"/>
    <property type="molecule type" value="Genomic_DNA"/>
</dbReference>
<feature type="transmembrane region" description="Helical" evidence="1">
    <location>
        <begin position="12"/>
        <end position="36"/>
    </location>
</feature>
<proteinExistence type="predicted"/>
<keyword evidence="1" id="KW-0812">Transmembrane</keyword>
<feature type="transmembrane region" description="Helical" evidence="1">
    <location>
        <begin position="48"/>
        <end position="68"/>
    </location>
</feature>
<protein>
    <submittedName>
        <fullName evidence="2">Uncharacterized protein</fullName>
    </submittedName>
</protein>
<gene>
    <name evidence="2" type="ORF">SDC9_110429</name>
</gene>
<keyword evidence="1" id="KW-1133">Transmembrane helix</keyword>
<name>A0A645BDI6_9ZZZZ</name>
<accession>A0A645BDI6</accession>
<evidence type="ECO:0000313" key="2">
    <source>
        <dbReference type="EMBL" id="MPM63549.1"/>
    </source>
</evidence>
<feature type="transmembrane region" description="Helical" evidence="1">
    <location>
        <begin position="88"/>
        <end position="109"/>
    </location>
</feature>